<keyword evidence="2" id="KW-1185">Reference proteome</keyword>
<evidence type="ECO:0008006" key="3">
    <source>
        <dbReference type="Google" id="ProtNLM"/>
    </source>
</evidence>
<evidence type="ECO:0000313" key="2">
    <source>
        <dbReference type="Proteomes" id="UP001218231"/>
    </source>
</evidence>
<dbReference type="Proteomes" id="UP001218231">
    <property type="component" value="Plasmid unnamed1"/>
</dbReference>
<protein>
    <recommendedName>
        <fullName evidence="3">Restriction endonuclease</fullName>
    </recommendedName>
</protein>
<dbReference type="RefSeq" id="WP_273619448.1">
    <property type="nucleotide sequence ID" value="NZ_CP117418.1"/>
</dbReference>
<sequence>MVQNSDFKAIVPKEIVHSASAGHVQAGLPIPKASRVQIFSPDDWEGFTEEWASSLTGYAIVRRFAGSGDMGLDVAGFTDAAGFSSPWDNFQCKRYDHPLRPADIHVEIAKIIYYSWLGE</sequence>
<evidence type="ECO:0000313" key="1">
    <source>
        <dbReference type="EMBL" id="WCT79164.1"/>
    </source>
</evidence>
<name>A0ABY7U497_9SPHN</name>
<accession>A0ABY7U497</accession>
<organism evidence="1 2">
    <name type="scientific">Novosphingobium humi</name>
    <dbReference type="NCBI Taxonomy" id="2282397"/>
    <lineage>
        <taxon>Bacteria</taxon>
        <taxon>Pseudomonadati</taxon>
        <taxon>Pseudomonadota</taxon>
        <taxon>Alphaproteobacteria</taxon>
        <taxon>Sphingomonadales</taxon>
        <taxon>Sphingomonadaceae</taxon>
        <taxon>Novosphingobium</taxon>
    </lineage>
</organism>
<reference evidence="1 2" key="1">
    <citation type="submission" date="2023-02" db="EMBL/GenBank/DDBJ databases">
        <title>Genome sequence of Novosphingobium humi KACC 19094.</title>
        <authorList>
            <person name="Kim S."/>
            <person name="Heo J."/>
            <person name="Kwon S.-W."/>
        </authorList>
    </citation>
    <scope>NUCLEOTIDE SEQUENCE [LARGE SCALE GENOMIC DNA]</scope>
    <source>
        <strain evidence="1 2">KACC 19094</strain>
        <plasmid evidence="1 2">unnamed1</plasmid>
    </source>
</reference>
<proteinExistence type="predicted"/>
<gene>
    <name evidence="1" type="ORF">PQ457_19345</name>
</gene>
<dbReference type="EMBL" id="CP117418">
    <property type="protein sequence ID" value="WCT79164.1"/>
    <property type="molecule type" value="Genomic_DNA"/>
</dbReference>
<geneLocation type="plasmid" evidence="1 2">
    <name>unnamed1</name>
</geneLocation>
<keyword evidence="1" id="KW-0614">Plasmid</keyword>